<organism evidence="3 4">
    <name type="scientific">[Clostridium] clostridioforme 90A8</name>
    <dbReference type="NCBI Taxonomy" id="999408"/>
    <lineage>
        <taxon>Bacteria</taxon>
        <taxon>Bacillati</taxon>
        <taxon>Bacillota</taxon>
        <taxon>Clostridia</taxon>
        <taxon>Lachnospirales</taxon>
        <taxon>Lachnospiraceae</taxon>
        <taxon>Enterocloster</taxon>
    </lineage>
</organism>
<keyword evidence="2" id="KW-1133">Transmembrane helix</keyword>
<dbReference type="AlphaFoldDB" id="A0A0E2HG94"/>
<evidence type="ECO:0000313" key="4">
    <source>
        <dbReference type="Proteomes" id="UP000013085"/>
    </source>
</evidence>
<keyword evidence="2" id="KW-0472">Membrane</keyword>
<keyword evidence="2" id="KW-0812">Transmembrane</keyword>
<dbReference type="Proteomes" id="UP000013085">
    <property type="component" value="Unassembled WGS sequence"/>
</dbReference>
<evidence type="ECO:0000256" key="2">
    <source>
        <dbReference type="SAM" id="Phobius"/>
    </source>
</evidence>
<dbReference type="GeneID" id="57962576"/>
<gene>
    <name evidence="3" type="ORF">HMPREF1090_00556</name>
</gene>
<dbReference type="HOGENOM" id="CLU_080365_0_0_9"/>
<feature type="region of interest" description="Disordered" evidence="1">
    <location>
        <begin position="95"/>
        <end position="144"/>
    </location>
</feature>
<accession>A0A0E2HG94</accession>
<feature type="transmembrane region" description="Helical" evidence="2">
    <location>
        <begin position="181"/>
        <end position="209"/>
    </location>
</feature>
<proteinExistence type="predicted"/>
<dbReference type="EMBL" id="AGYR01000005">
    <property type="protein sequence ID" value="ENZ19172.1"/>
    <property type="molecule type" value="Genomic_DNA"/>
</dbReference>
<comment type="caution">
    <text evidence="3">The sequence shown here is derived from an EMBL/GenBank/DDBJ whole genome shotgun (WGS) entry which is preliminary data.</text>
</comment>
<evidence type="ECO:0008006" key="5">
    <source>
        <dbReference type="Google" id="ProtNLM"/>
    </source>
</evidence>
<sequence>MTRDEFMKELAYLLQDIQDEDKDDAVQYYTDYFEEAGPDKEAEVIQELGSPERIAAMIRADIAGHLEEGGEFTEQGYQDERFRDPGYAMAKRLDLPEEQESGGQGNYGRGQDFDREHGFNQEQSFNHGPGETYTGGNGTSQTPPPRTSRVIKLILWAVLIIVAFPVFLGVGGGLLGLAAGILGILAAILVTLGATTFAVLLGGIVMLPYGVFHMFSHPLDGLMASGTGLILLGAGALCLALSVLFYGRFVPFVIRSIVNGLSRLLHRGR</sequence>
<protein>
    <recommendedName>
        <fullName evidence="5">DUF1700 domain-containing protein</fullName>
    </recommendedName>
</protein>
<feature type="transmembrane region" description="Helical" evidence="2">
    <location>
        <begin position="221"/>
        <end position="246"/>
    </location>
</feature>
<name>A0A0E2HG94_9FIRM</name>
<evidence type="ECO:0000256" key="1">
    <source>
        <dbReference type="SAM" id="MobiDB-lite"/>
    </source>
</evidence>
<reference evidence="3 4" key="1">
    <citation type="submission" date="2013-01" db="EMBL/GenBank/DDBJ databases">
        <title>The Genome Sequence of Clostridium clostridioforme 90A8.</title>
        <authorList>
            <consortium name="The Broad Institute Genome Sequencing Platform"/>
            <person name="Earl A."/>
            <person name="Ward D."/>
            <person name="Feldgarden M."/>
            <person name="Gevers D."/>
            <person name="Courvalin P."/>
            <person name="Lambert T."/>
            <person name="Walker B."/>
            <person name="Young S.K."/>
            <person name="Zeng Q."/>
            <person name="Gargeya S."/>
            <person name="Fitzgerald M."/>
            <person name="Haas B."/>
            <person name="Abouelleil A."/>
            <person name="Alvarado L."/>
            <person name="Arachchi H.M."/>
            <person name="Berlin A.M."/>
            <person name="Chapman S.B."/>
            <person name="Dewar J."/>
            <person name="Goldberg J."/>
            <person name="Griggs A."/>
            <person name="Gujja S."/>
            <person name="Hansen M."/>
            <person name="Howarth C."/>
            <person name="Imamovic A."/>
            <person name="Larimer J."/>
            <person name="McCowan C."/>
            <person name="Murphy C."/>
            <person name="Neiman D."/>
            <person name="Pearson M."/>
            <person name="Priest M."/>
            <person name="Roberts A."/>
            <person name="Saif S."/>
            <person name="Shea T."/>
            <person name="Sisk P."/>
            <person name="Sykes S."/>
            <person name="Wortman J."/>
            <person name="Nusbaum C."/>
            <person name="Birren B."/>
        </authorList>
    </citation>
    <scope>NUCLEOTIDE SEQUENCE [LARGE SCALE GENOMIC DNA]</scope>
    <source>
        <strain evidence="3 4">90A8</strain>
    </source>
</reference>
<evidence type="ECO:0000313" key="3">
    <source>
        <dbReference type="EMBL" id="ENZ19172.1"/>
    </source>
</evidence>
<dbReference type="Pfam" id="PF22564">
    <property type="entry name" value="HAAS"/>
    <property type="match status" value="1"/>
</dbReference>
<feature type="transmembrane region" description="Helical" evidence="2">
    <location>
        <begin position="153"/>
        <end position="175"/>
    </location>
</feature>
<dbReference type="PATRIC" id="fig|999408.3.peg.594"/>
<dbReference type="RefSeq" id="WP_002594346.1">
    <property type="nucleotide sequence ID" value="NZ_KB850987.1"/>
</dbReference>